<dbReference type="PANTHER" id="PTHR44653">
    <property type="entry name" value="DNAJ HOMOLOG SUBFAMILY C MEMBER 1"/>
    <property type="match status" value="1"/>
</dbReference>
<evidence type="ECO:0000256" key="1">
    <source>
        <dbReference type="ARBA" id="ARBA00022692"/>
    </source>
</evidence>
<dbReference type="PRINTS" id="PR00625">
    <property type="entry name" value="JDOMAIN"/>
</dbReference>
<dbReference type="InterPro" id="IPR036869">
    <property type="entry name" value="J_dom_sf"/>
</dbReference>
<accession>A0A914C550</accession>
<organism evidence="8 9">
    <name type="scientific">Acrobeloides nanus</name>
    <dbReference type="NCBI Taxonomy" id="290746"/>
    <lineage>
        <taxon>Eukaryota</taxon>
        <taxon>Metazoa</taxon>
        <taxon>Ecdysozoa</taxon>
        <taxon>Nematoda</taxon>
        <taxon>Chromadorea</taxon>
        <taxon>Rhabditida</taxon>
        <taxon>Tylenchina</taxon>
        <taxon>Cephalobomorpha</taxon>
        <taxon>Cephaloboidea</taxon>
        <taxon>Cephalobidae</taxon>
        <taxon>Acrobeloides</taxon>
    </lineage>
</organism>
<keyword evidence="8" id="KW-1185">Reference proteome</keyword>
<dbReference type="Proteomes" id="UP000887540">
    <property type="component" value="Unplaced"/>
</dbReference>
<feature type="domain" description="J" evidence="7">
    <location>
        <begin position="262"/>
        <end position="317"/>
    </location>
</feature>
<evidence type="ECO:0000313" key="9">
    <source>
        <dbReference type="WBParaSite" id="ACRNAN_Path_242.g902.t1"/>
    </source>
</evidence>
<dbReference type="GO" id="GO:0012505">
    <property type="term" value="C:endomembrane system"/>
    <property type="evidence" value="ECO:0007669"/>
    <property type="project" value="UniProtKB-SubCell"/>
</dbReference>
<evidence type="ECO:0000256" key="6">
    <source>
        <dbReference type="SAM" id="Phobius"/>
    </source>
</evidence>
<dbReference type="SUPFAM" id="SSF46565">
    <property type="entry name" value="Chaperone J-domain"/>
    <property type="match status" value="1"/>
</dbReference>
<feature type="transmembrane region" description="Helical" evidence="6">
    <location>
        <begin position="129"/>
        <end position="151"/>
    </location>
</feature>
<protein>
    <submittedName>
        <fullName evidence="9">J domain-containing protein</fullName>
    </submittedName>
</protein>
<proteinExistence type="predicted"/>
<reference evidence="9" key="1">
    <citation type="submission" date="2022-11" db="UniProtKB">
        <authorList>
            <consortium name="WormBaseParasite"/>
        </authorList>
    </citation>
    <scope>IDENTIFICATION</scope>
</reference>
<sequence length="318" mass="34956">MAEWRDEVINRIVTLYQDDLNKLSLVLSHLTKEEQVSGEYKNSAFWKMLHSLRNSSDEVFKKYINDETYIDVNFYRKMMVDIHNCTTVNKQDNGIDKYVTMEHRSLMAANYTTFNLAWMRLPLAMQEKFLALIPAFIQNNPVGGGIISTALQISKFSTPARTTAVLAAVYLSFEALHSIYLWWKGEISGKRVAKNIIDCTATVGAGIGGGVVGGIIGSLAGPVGTFCGTLIGGAVSSIAANALVDKLTLELFDLPKDVAVENAYSFLGLSKSASSDAINAAYKKLCLKYHPDKGGNPEDFTKLQSCMAIIKVSHGEKY</sequence>
<keyword evidence="2" id="KW-0732">Signal</keyword>
<evidence type="ECO:0000256" key="3">
    <source>
        <dbReference type="ARBA" id="ARBA00022989"/>
    </source>
</evidence>
<comment type="subcellular location">
    <subcellularLocation>
        <location evidence="5">Endomembrane system</location>
        <topology evidence="5">Single-pass membrane protein</topology>
    </subcellularLocation>
</comment>
<name>A0A914C550_9BILA</name>
<keyword evidence="3 6" id="KW-1133">Transmembrane helix</keyword>
<feature type="transmembrane region" description="Helical" evidence="6">
    <location>
        <begin position="195"/>
        <end position="217"/>
    </location>
</feature>
<evidence type="ECO:0000259" key="7">
    <source>
        <dbReference type="PROSITE" id="PS50076"/>
    </source>
</evidence>
<feature type="transmembrane region" description="Helical" evidence="6">
    <location>
        <begin position="163"/>
        <end position="183"/>
    </location>
</feature>
<dbReference type="WBParaSite" id="ACRNAN_Path_242.g902.t1">
    <property type="protein sequence ID" value="ACRNAN_Path_242.g902.t1"/>
    <property type="gene ID" value="ACRNAN_Path_242.g902"/>
</dbReference>
<evidence type="ECO:0000256" key="5">
    <source>
        <dbReference type="ARBA" id="ARBA00037847"/>
    </source>
</evidence>
<keyword evidence="4 6" id="KW-0472">Membrane</keyword>
<dbReference type="InterPro" id="IPR052606">
    <property type="entry name" value="DnaJ_domain_protein"/>
</dbReference>
<dbReference type="AlphaFoldDB" id="A0A914C550"/>
<feature type="transmembrane region" description="Helical" evidence="6">
    <location>
        <begin position="223"/>
        <end position="244"/>
    </location>
</feature>
<dbReference type="CDD" id="cd06257">
    <property type="entry name" value="DnaJ"/>
    <property type="match status" value="1"/>
</dbReference>
<keyword evidence="1 6" id="KW-0812">Transmembrane</keyword>
<dbReference type="PANTHER" id="PTHR44653:SF2">
    <property type="entry name" value="DNAJ HOMOLOG SUBFAMILY C MEMBER 1"/>
    <property type="match status" value="1"/>
</dbReference>
<evidence type="ECO:0000313" key="8">
    <source>
        <dbReference type="Proteomes" id="UP000887540"/>
    </source>
</evidence>
<dbReference type="Gene3D" id="1.10.287.110">
    <property type="entry name" value="DnaJ domain"/>
    <property type="match status" value="1"/>
</dbReference>
<evidence type="ECO:0000256" key="2">
    <source>
        <dbReference type="ARBA" id="ARBA00022729"/>
    </source>
</evidence>
<evidence type="ECO:0000256" key="4">
    <source>
        <dbReference type="ARBA" id="ARBA00023136"/>
    </source>
</evidence>
<dbReference type="SMART" id="SM00271">
    <property type="entry name" value="DnaJ"/>
    <property type="match status" value="1"/>
</dbReference>
<dbReference type="Pfam" id="PF00226">
    <property type="entry name" value="DnaJ"/>
    <property type="match status" value="1"/>
</dbReference>
<dbReference type="PROSITE" id="PS50076">
    <property type="entry name" value="DNAJ_2"/>
    <property type="match status" value="1"/>
</dbReference>
<dbReference type="InterPro" id="IPR001623">
    <property type="entry name" value="DnaJ_domain"/>
</dbReference>